<dbReference type="UniPathway" id="UPA00115">
    <property type="reaction ID" value="UER00414"/>
</dbReference>
<feature type="active site" description="Schiff-base intermediate with substrate" evidence="9">
    <location>
        <position position="83"/>
    </location>
</feature>
<dbReference type="Gene3D" id="3.20.20.70">
    <property type="entry name" value="Aldolase class I"/>
    <property type="match status" value="1"/>
</dbReference>
<dbReference type="InterPro" id="IPR022999">
    <property type="entry name" value="Transaldolase_3B"/>
</dbReference>
<accession>A0A1M4X3R9</accession>
<evidence type="ECO:0000256" key="2">
    <source>
        <dbReference type="ARBA" id="ARBA00004857"/>
    </source>
</evidence>
<name>A0A1M4X3R9_9RHOB</name>
<dbReference type="FunFam" id="3.20.20.70:FF:000018">
    <property type="entry name" value="Probable transaldolase"/>
    <property type="match status" value="1"/>
</dbReference>
<dbReference type="GO" id="GO:0016832">
    <property type="term" value="F:aldehyde-lyase activity"/>
    <property type="evidence" value="ECO:0007669"/>
    <property type="project" value="InterPro"/>
</dbReference>
<dbReference type="EMBL" id="FQVK01000010">
    <property type="protein sequence ID" value="SHE88144.1"/>
    <property type="molecule type" value="Genomic_DNA"/>
</dbReference>
<evidence type="ECO:0000256" key="6">
    <source>
        <dbReference type="ARBA" id="ARBA00023126"/>
    </source>
</evidence>
<dbReference type="GO" id="GO:0005975">
    <property type="term" value="P:carbohydrate metabolic process"/>
    <property type="evidence" value="ECO:0007669"/>
    <property type="project" value="InterPro"/>
</dbReference>
<organism evidence="10 11">
    <name type="scientific">Ruegeria intermedia</name>
    <dbReference type="NCBI Taxonomy" id="996115"/>
    <lineage>
        <taxon>Bacteria</taxon>
        <taxon>Pseudomonadati</taxon>
        <taxon>Pseudomonadota</taxon>
        <taxon>Alphaproteobacteria</taxon>
        <taxon>Rhodobacterales</taxon>
        <taxon>Roseobacteraceae</taxon>
        <taxon>Ruegeria</taxon>
    </lineage>
</organism>
<evidence type="ECO:0000256" key="7">
    <source>
        <dbReference type="ARBA" id="ARBA00023270"/>
    </source>
</evidence>
<dbReference type="AlphaFoldDB" id="A0A1M4X3R9"/>
<dbReference type="HAMAP" id="MF_00494">
    <property type="entry name" value="Transaldolase_3b"/>
    <property type="match status" value="1"/>
</dbReference>
<protein>
    <recommendedName>
        <fullName evidence="9">Probable transaldolase</fullName>
        <ecNumber evidence="9">2.2.1.2</ecNumber>
    </recommendedName>
</protein>
<dbReference type="GO" id="GO:0006098">
    <property type="term" value="P:pentose-phosphate shunt"/>
    <property type="evidence" value="ECO:0007669"/>
    <property type="project" value="UniProtKB-UniRule"/>
</dbReference>
<dbReference type="InterPro" id="IPR013785">
    <property type="entry name" value="Aldolase_TIM"/>
</dbReference>
<dbReference type="GO" id="GO:0042182">
    <property type="term" value="P:ketone catabolic process"/>
    <property type="evidence" value="ECO:0007669"/>
    <property type="project" value="UniProtKB-ARBA"/>
</dbReference>
<dbReference type="GO" id="GO:0004801">
    <property type="term" value="F:transaldolase activity"/>
    <property type="evidence" value="ECO:0007669"/>
    <property type="project" value="UniProtKB-UniRule"/>
</dbReference>
<gene>
    <name evidence="9" type="primary">tal</name>
    <name evidence="10" type="ORF">SAMN05444279_110108</name>
</gene>
<dbReference type="RefSeq" id="WP_149775770.1">
    <property type="nucleotide sequence ID" value="NZ_FQVK01000010.1"/>
</dbReference>
<dbReference type="SUPFAM" id="SSF51569">
    <property type="entry name" value="Aldolase"/>
    <property type="match status" value="1"/>
</dbReference>
<evidence type="ECO:0000256" key="5">
    <source>
        <dbReference type="ARBA" id="ARBA00022679"/>
    </source>
</evidence>
<dbReference type="OrthoDB" id="9807051at2"/>
<dbReference type="Pfam" id="PF00923">
    <property type="entry name" value="TAL_FSA"/>
    <property type="match status" value="1"/>
</dbReference>
<evidence type="ECO:0000256" key="9">
    <source>
        <dbReference type="HAMAP-Rule" id="MF_00494"/>
    </source>
</evidence>
<comment type="subcellular location">
    <subcellularLocation>
        <location evidence="1 9">Cytoplasm</location>
    </subcellularLocation>
</comment>
<keyword evidence="4 9" id="KW-0963">Cytoplasm</keyword>
<dbReference type="Proteomes" id="UP000325134">
    <property type="component" value="Unassembled WGS sequence"/>
</dbReference>
<dbReference type="GO" id="GO:0005737">
    <property type="term" value="C:cytoplasm"/>
    <property type="evidence" value="ECO:0007669"/>
    <property type="project" value="UniProtKB-SubCell"/>
</dbReference>
<keyword evidence="11" id="KW-1185">Reference proteome</keyword>
<dbReference type="PANTHER" id="PTHR10683:SF40">
    <property type="entry name" value="FRUCTOSE-6-PHOSPHATE ALDOLASE 1-RELATED"/>
    <property type="match status" value="1"/>
</dbReference>
<dbReference type="InterPro" id="IPR001585">
    <property type="entry name" value="TAL/FSA"/>
</dbReference>
<proteinExistence type="inferred from homology"/>
<dbReference type="EC" id="2.2.1.2" evidence="9"/>
<sequence>MKFFVDTAEIDAIAELNDLGMVDGVTTNPSLILKSGRDILEVTKEICDLVDGPVSAEVVATEAEDMIAEGRKLAQIAPNIAVKVPLTWAGLKTCKTLSEEGQMVNVTLCFSVNQAILAAKAGATFISPFIGRLDDINLDGMDLIADIRQVYDNYGFETEILAASIRSVNHVADSARIGADVITAPPAVIKKLADHPLTDKGLEAFLSDWAKTGQKIL</sequence>
<evidence type="ECO:0000256" key="3">
    <source>
        <dbReference type="ARBA" id="ARBA00005740"/>
    </source>
</evidence>
<evidence type="ECO:0000313" key="10">
    <source>
        <dbReference type="EMBL" id="SHE88144.1"/>
    </source>
</evidence>
<keyword evidence="6 9" id="KW-0570">Pentose shunt</keyword>
<keyword evidence="7 9" id="KW-0704">Schiff base</keyword>
<dbReference type="PROSITE" id="PS01054">
    <property type="entry name" value="TRANSALDOLASE_1"/>
    <property type="match status" value="1"/>
</dbReference>
<evidence type="ECO:0000313" key="11">
    <source>
        <dbReference type="Proteomes" id="UP000325134"/>
    </source>
</evidence>
<dbReference type="InterPro" id="IPR018225">
    <property type="entry name" value="Transaldolase_AS"/>
</dbReference>
<dbReference type="NCBIfam" id="TIGR00875">
    <property type="entry name" value="fsa_talC_mipB"/>
    <property type="match status" value="1"/>
</dbReference>
<evidence type="ECO:0000256" key="1">
    <source>
        <dbReference type="ARBA" id="ARBA00004496"/>
    </source>
</evidence>
<evidence type="ECO:0000256" key="4">
    <source>
        <dbReference type="ARBA" id="ARBA00022490"/>
    </source>
</evidence>
<dbReference type="PANTHER" id="PTHR10683">
    <property type="entry name" value="TRANSALDOLASE"/>
    <property type="match status" value="1"/>
</dbReference>
<comment type="catalytic activity">
    <reaction evidence="8 9">
        <text>D-sedoheptulose 7-phosphate + D-glyceraldehyde 3-phosphate = D-erythrose 4-phosphate + beta-D-fructose 6-phosphate</text>
        <dbReference type="Rhea" id="RHEA:17053"/>
        <dbReference type="ChEBI" id="CHEBI:16897"/>
        <dbReference type="ChEBI" id="CHEBI:57483"/>
        <dbReference type="ChEBI" id="CHEBI:57634"/>
        <dbReference type="ChEBI" id="CHEBI:59776"/>
        <dbReference type="EC" id="2.2.1.2"/>
    </reaction>
</comment>
<comment type="similarity">
    <text evidence="3 9">Belongs to the transaldolase family. Type 3B subfamily.</text>
</comment>
<comment type="pathway">
    <text evidence="2 9">Carbohydrate degradation; pentose phosphate pathway; D-glyceraldehyde 3-phosphate and beta-D-fructose 6-phosphate from D-ribose 5-phosphate and D-xylulose 5-phosphate (non-oxidative stage): step 2/3.</text>
</comment>
<dbReference type="InterPro" id="IPR033919">
    <property type="entry name" value="TSA/FSA_arc/bac"/>
</dbReference>
<reference evidence="10 11" key="1">
    <citation type="submission" date="2016-11" db="EMBL/GenBank/DDBJ databases">
        <authorList>
            <person name="Varghese N."/>
            <person name="Submissions S."/>
        </authorList>
    </citation>
    <scope>NUCLEOTIDE SEQUENCE [LARGE SCALE GENOMIC DNA]</scope>
    <source>
        <strain evidence="10 11">DSM 29341</strain>
    </source>
</reference>
<comment type="function">
    <text evidence="9">Transaldolase is important for the balance of metabolites in the pentose-phosphate pathway.</text>
</comment>
<dbReference type="CDD" id="cd00956">
    <property type="entry name" value="Transaldolase_FSA"/>
    <property type="match status" value="1"/>
</dbReference>
<dbReference type="InterPro" id="IPR004731">
    <property type="entry name" value="Transaldolase_3B/F6P_aldolase"/>
</dbReference>
<keyword evidence="5 9" id="KW-0808">Transferase</keyword>
<evidence type="ECO:0000256" key="8">
    <source>
        <dbReference type="ARBA" id="ARBA00048810"/>
    </source>
</evidence>